<accession>A0AA36NKP7</accession>
<name>A0AA36NKP7_9DINO</name>
<dbReference type="AlphaFoldDB" id="A0AA36NKP7"/>
<comment type="caution">
    <text evidence="1">The sequence shown here is derived from an EMBL/GenBank/DDBJ whole genome shotgun (WGS) entry which is preliminary data.</text>
</comment>
<reference evidence="1" key="1">
    <citation type="submission" date="2023-08" db="EMBL/GenBank/DDBJ databases">
        <authorList>
            <person name="Chen Y."/>
            <person name="Shah S."/>
            <person name="Dougan E. K."/>
            <person name="Thang M."/>
            <person name="Chan C."/>
        </authorList>
    </citation>
    <scope>NUCLEOTIDE SEQUENCE</scope>
</reference>
<sequence>EFLLLSSVYCPKLDLLQLPLLLQASVLQVAGQGAGHRANQASDQEVGLGANQAAGQRADQGQDLALAVANQVAGQQVDRLCLRLLWGCPRQHWQPFLLLSSVSWPKLDVLQLPLLLQASVLQVAGQGAGHRANQASDQEVVFGANQAAGQRADQGQVLALAVANQVAGQQVDRLCLRLLWGRPRQHWQPFLLLRCSVSCPKLDLLQLPLLLQALVLQVVDQGADHRANQASDHEVVFGENQAAGQQVDQGQAWVLAAANQVRGQQVDRQHRQAVLLLSSLYCPKLDLLQLPLLLQASVLQEAGQGAGHRANQASDQEVVFGANQAAGQQADQGQALALAVANQVAGQQVDCLCLRLLWGCPRQHWQPFLLLSSVSWPKLDGLQLPLLLQASVLRVAGQGAGHRANQASDQEVGLGANQAAGQNQVAGQQVDRLCLRLLWGRPRQHQQTFLLLPSSVSCPKLDLLQLPLLLQALVLQVVDQGADHRANQASDHEVVFGANQAAGQQEFLLLSSVYCPKLDVLQLPLLLQASVLQVVGQGAGHRANQALDQEVGLGANQAEGQQAEQGQALALAVANQVAGQQVDRLCLRLLWGCPRQHWQPFLLLSSVSWPKLDVLQLPLLLQASVLQVAGQGAGHRANQASDQEVVFGANQAAGQRADQGQVLALAVANQVAGQVDRLCLRLLWGCPQQHWQPFLLLSSVSWPKLDVLQFPFLLQASVLQVAGQGAGHRANQALDQEVGLGANQAEGQRADQGQALALVANQVAGQQGDRLCLRLLWGRPRQHRQAFVLLSLVSWPKLDVLQLPLLL</sequence>
<proteinExistence type="predicted"/>
<dbReference type="EMBL" id="CAUJNA010003853">
    <property type="protein sequence ID" value="CAJ1411064.1"/>
    <property type="molecule type" value="Genomic_DNA"/>
</dbReference>
<evidence type="ECO:0000313" key="2">
    <source>
        <dbReference type="Proteomes" id="UP001178507"/>
    </source>
</evidence>
<feature type="non-terminal residue" evidence="1">
    <location>
        <position position="807"/>
    </location>
</feature>
<organism evidence="1 2">
    <name type="scientific">Effrenium voratum</name>
    <dbReference type="NCBI Taxonomy" id="2562239"/>
    <lineage>
        <taxon>Eukaryota</taxon>
        <taxon>Sar</taxon>
        <taxon>Alveolata</taxon>
        <taxon>Dinophyceae</taxon>
        <taxon>Suessiales</taxon>
        <taxon>Symbiodiniaceae</taxon>
        <taxon>Effrenium</taxon>
    </lineage>
</organism>
<evidence type="ECO:0000313" key="1">
    <source>
        <dbReference type="EMBL" id="CAJ1411064.1"/>
    </source>
</evidence>
<gene>
    <name evidence="1" type="ORF">EVOR1521_LOCUS31732</name>
</gene>
<protein>
    <submittedName>
        <fullName evidence="1">Uncharacterized protein</fullName>
    </submittedName>
</protein>
<dbReference type="Proteomes" id="UP001178507">
    <property type="component" value="Unassembled WGS sequence"/>
</dbReference>
<keyword evidence="2" id="KW-1185">Reference proteome</keyword>